<dbReference type="PANTHER" id="PTHR46124:SF2">
    <property type="entry name" value="D-AMINOACYL-TRNA DEACYLASE"/>
    <property type="match status" value="1"/>
</dbReference>
<dbReference type="InterPro" id="IPR001130">
    <property type="entry name" value="TatD-like"/>
</dbReference>
<dbReference type="Gene3D" id="3.20.20.140">
    <property type="entry name" value="Metal-dependent hydrolases"/>
    <property type="match status" value="1"/>
</dbReference>
<proteinExistence type="predicted"/>
<organism evidence="1 2">
    <name type="scientific">Symbiodinium pilosum</name>
    <name type="common">Dinoflagellate</name>
    <dbReference type="NCBI Taxonomy" id="2952"/>
    <lineage>
        <taxon>Eukaryota</taxon>
        <taxon>Sar</taxon>
        <taxon>Alveolata</taxon>
        <taxon>Dinophyceae</taxon>
        <taxon>Suessiales</taxon>
        <taxon>Symbiodiniaceae</taxon>
        <taxon>Symbiodinium</taxon>
    </lineage>
</organism>
<gene>
    <name evidence="1" type="primary">tatD</name>
    <name evidence="1" type="ORF">SPIL2461_LOCUS4825</name>
</gene>
<accession>A0A812LWC6</accession>
<dbReference type="Proteomes" id="UP000649617">
    <property type="component" value="Unassembled WGS sequence"/>
</dbReference>
<evidence type="ECO:0000313" key="1">
    <source>
        <dbReference type="EMBL" id="CAE7250796.1"/>
    </source>
</evidence>
<comment type="caution">
    <text evidence="1">The sequence shown here is derived from an EMBL/GenBank/DDBJ whole genome shotgun (WGS) entry which is preliminary data.</text>
</comment>
<reference evidence="1" key="1">
    <citation type="submission" date="2021-02" db="EMBL/GenBank/DDBJ databases">
        <authorList>
            <person name="Dougan E. K."/>
            <person name="Rhodes N."/>
            <person name="Thang M."/>
            <person name="Chan C."/>
        </authorList>
    </citation>
    <scope>NUCLEOTIDE SEQUENCE</scope>
</reference>
<dbReference type="EMBL" id="CAJNIZ010006546">
    <property type="protein sequence ID" value="CAE7250796.1"/>
    <property type="molecule type" value="Genomic_DNA"/>
</dbReference>
<protein>
    <submittedName>
        <fullName evidence="1">TatD protein</fullName>
    </submittedName>
</protein>
<keyword evidence="2" id="KW-1185">Reference proteome</keyword>
<dbReference type="InterPro" id="IPR032466">
    <property type="entry name" value="Metal_Hydrolase"/>
</dbReference>
<dbReference type="GO" id="GO:0005829">
    <property type="term" value="C:cytosol"/>
    <property type="evidence" value="ECO:0007669"/>
    <property type="project" value="TreeGrafter"/>
</dbReference>
<feature type="non-terminal residue" evidence="1">
    <location>
        <position position="1"/>
    </location>
</feature>
<dbReference type="GO" id="GO:0016788">
    <property type="term" value="F:hydrolase activity, acting on ester bonds"/>
    <property type="evidence" value="ECO:0007669"/>
    <property type="project" value="InterPro"/>
</dbReference>
<dbReference type="SUPFAM" id="SSF51556">
    <property type="entry name" value="Metallo-dependent hydrolases"/>
    <property type="match status" value="1"/>
</dbReference>
<name>A0A812LWC6_SYMPI</name>
<dbReference type="PANTHER" id="PTHR46124">
    <property type="entry name" value="D-AMINOACYL-TRNA DEACYLASE"/>
    <property type="match status" value="1"/>
</dbReference>
<feature type="non-terminal residue" evidence="1">
    <location>
        <position position="91"/>
    </location>
</feature>
<sequence length="91" mass="10416">LWFTVGLHPHNAESWDAQAEKIVRELAAHPKCVGLGECGLDFFKHKPEEEEIQLKAFRAQTKLAVELGKALVVHARLVTRENESRFLRELK</sequence>
<dbReference type="AlphaFoldDB" id="A0A812LWC6"/>
<dbReference type="OrthoDB" id="6079689at2759"/>
<evidence type="ECO:0000313" key="2">
    <source>
        <dbReference type="Proteomes" id="UP000649617"/>
    </source>
</evidence>
<dbReference type="Pfam" id="PF01026">
    <property type="entry name" value="TatD_DNase"/>
    <property type="match status" value="1"/>
</dbReference>